<gene>
    <name evidence="1" type="ORF">QBC33DRAFT_562143</name>
</gene>
<organism evidence="1 2">
    <name type="scientific">Phialemonium atrogriseum</name>
    <dbReference type="NCBI Taxonomy" id="1093897"/>
    <lineage>
        <taxon>Eukaryota</taxon>
        <taxon>Fungi</taxon>
        <taxon>Dikarya</taxon>
        <taxon>Ascomycota</taxon>
        <taxon>Pezizomycotina</taxon>
        <taxon>Sordariomycetes</taxon>
        <taxon>Sordariomycetidae</taxon>
        <taxon>Cephalothecales</taxon>
        <taxon>Cephalothecaceae</taxon>
        <taxon>Phialemonium</taxon>
    </lineage>
</organism>
<accession>A0AAJ0BTT1</accession>
<dbReference type="AlphaFoldDB" id="A0AAJ0BTT1"/>
<name>A0AAJ0BTT1_9PEZI</name>
<dbReference type="Proteomes" id="UP001244011">
    <property type="component" value="Unassembled WGS sequence"/>
</dbReference>
<proteinExistence type="predicted"/>
<dbReference type="RefSeq" id="XP_060280299.1">
    <property type="nucleotide sequence ID" value="XM_060430183.1"/>
</dbReference>
<comment type="caution">
    <text evidence="1">The sequence shown here is derived from an EMBL/GenBank/DDBJ whole genome shotgun (WGS) entry which is preliminary data.</text>
</comment>
<evidence type="ECO:0000313" key="2">
    <source>
        <dbReference type="Proteomes" id="UP001244011"/>
    </source>
</evidence>
<keyword evidence="2" id="KW-1185">Reference proteome</keyword>
<reference evidence="1" key="1">
    <citation type="submission" date="2023-06" db="EMBL/GenBank/DDBJ databases">
        <title>Genome-scale phylogeny and comparative genomics of the fungal order Sordariales.</title>
        <authorList>
            <consortium name="Lawrence Berkeley National Laboratory"/>
            <person name="Hensen N."/>
            <person name="Bonometti L."/>
            <person name="Westerberg I."/>
            <person name="Brannstrom I.O."/>
            <person name="Guillou S."/>
            <person name="Cros-Aarteil S."/>
            <person name="Calhoun S."/>
            <person name="Haridas S."/>
            <person name="Kuo A."/>
            <person name="Mondo S."/>
            <person name="Pangilinan J."/>
            <person name="Riley R."/>
            <person name="Labutti K."/>
            <person name="Andreopoulos B."/>
            <person name="Lipzen A."/>
            <person name="Chen C."/>
            <person name="Yanf M."/>
            <person name="Daum C."/>
            <person name="Ng V."/>
            <person name="Clum A."/>
            <person name="Steindorff A."/>
            <person name="Ohm R."/>
            <person name="Martin F."/>
            <person name="Silar P."/>
            <person name="Natvig D."/>
            <person name="Lalanne C."/>
            <person name="Gautier V."/>
            <person name="Ament-Velasquez S.L."/>
            <person name="Kruys A."/>
            <person name="Hutchinson M.I."/>
            <person name="Powell A.J."/>
            <person name="Barry K."/>
            <person name="Miller A.N."/>
            <person name="Grigoriev I.V."/>
            <person name="Debuchy R."/>
            <person name="Gladieux P."/>
            <person name="Thoren M.H."/>
            <person name="Johannesson H."/>
        </authorList>
    </citation>
    <scope>NUCLEOTIDE SEQUENCE</scope>
    <source>
        <strain evidence="1">8032-3</strain>
    </source>
</reference>
<dbReference type="GeneID" id="85313370"/>
<evidence type="ECO:0000313" key="1">
    <source>
        <dbReference type="EMBL" id="KAK1764086.1"/>
    </source>
</evidence>
<protein>
    <submittedName>
        <fullName evidence="1">Uncharacterized protein</fullName>
    </submittedName>
</protein>
<sequence>MQREGDKTDARELDFSGIYVLLAFDDSIPELRGWNHRIDVKYVLDPQSNSARAAFSAVWHAI</sequence>
<dbReference type="EMBL" id="MU839022">
    <property type="protein sequence ID" value="KAK1764086.1"/>
    <property type="molecule type" value="Genomic_DNA"/>
</dbReference>